<dbReference type="OrthoDB" id="10306068at2759"/>
<protein>
    <submittedName>
        <fullName evidence="3">Uncharacterized protein</fullName>
    </submittedName>
</protein>
<gene>
    <name evidence="3" type="ORF">TWF679_010364</name>
</gene>
<name>A0A6G1MQ16_ORBOL</name>
<accession>A0A6G1MQ16</accession>
<evidence type="ECO:0000256" key="2">
    <source>
        <dbReference type="SAM" id="SignalP"/>
    </source>
</evidence>
<organism evidence="3 4">
    <name type="scientific">Orbilia oligospora</name>
    <name type="common">Nematode-trapping fungus</name>
    <name type="synonym">Arthrobotrys oligospora</name>
    <dbReference type="NCBI Taxonomy" id="2813651"/>
    <lineage>
        <taxon>Eukaryota</taxon>
        <taxon>Fungi</taxon>
        <taxon>Dikarya</taxon>
        <taxon>Ascomycota</taxon>
        <taxon>Pezizomycotina</taxon>
        <taxon>Orbiliomycetes</taxon>
        <taxon>Orbiliales</taxon>
        <taxon>Orbiliaceae</taxon>
        <taxon>Orbilia</taxon>
    </lineage>
</organism>
<feature type="compositionally biased region" description="Polar residues" evidence="1">
    <location>
        <begin position="27"/>
        <end position="55"/>
    </location>
</feature>
<reference evidence="3" key="1">
    <citation type="submission" date="2019-06" db="EMBL/GenBank/DDBJ databases">
        <authorList>
            <person name="Palmer J.M."/>
        </authorList>
    </citation>
    <scope>NUCLEOTIDE SEQUENCE</scope>
    <source>
        <strain evidence="3">TWF679</strain>
    </source>
</reference>
<feature type="compositionally biased region" description="Low complexity" evidence="1">
    <location>
        <begin position="56"/>
        <end position="69"/>
    </location>
</feature>
<evidence type="ECO:0000313" key="4">
    <source>
        <dbReference type="Proteomes" id="UP000614610"/>
    </source>
</evidence>
<dbReference type="EMBL" id="WIWT01000008">
    <property type="protein sequence ID" value="KAF3219908.1"/>
    <property type="molecule type" value="Genomic_DNA"/>
</dbReference>
<proteinExistence type="predicted"/>
<comment type="caution">
    <text evidence="3">The sequence shown here is derived from an EMBL/GenBank/DDBJ whole genome shotgun (WGS) entry which is preliminary data.</text>
</comment>
<keyword evidence="2" id="KW-0732">Signal</keyword>
<evidence type="ECO:0000256" key="1">
    <source>
        <dbReference type="SAM" id="MobiDB-lite"/>
    </source>
</evidence>
<feature type="chain" id="PRO_5041134600" evidence="2">
    <location>
        <begin position="26"/>
        <end position="380"/>
    </location>
</feature>
<dbReference type="AlphaFoldDB" id="A0A6G1MQ16"/>
<evidence type="ECO:0000313" key="3">
    <source>
        <dbReference type="EMBL" id="KAF3219908.1"/>
    </source>
</evidence>
<feature type="region of interest" description="Disordered" evidence="1">
    <location>
        <begin position="27"/>
        <end position="71"/>
    </location>
</feature>
<feature type="signal peptide" evidence="2">
    <location>
        <begin position="1"/>
        <end position="25"/>
    </location>
</feature>
<dbReference type="Proteomes" id="UP000614610">
    <property type="component" value="Unassembled WGS sequence"/>
</dbReference>
<sequence>MNLYRRFKNIFLFLYLFLSFTVTTATLPQKPGPTSETMPPQSSSLHTEPTTILSQTHSNSTIPSPTTTPGESLNSIVLATSTSTIQSRPNNTLAIGPANPTIGDQRKDLTNSTKAAEMDETKVTGKLVGERKEQNRKGLLNRNELDKLPASIFFTVSEVKCPSITALVDMDTDPDNYPACLTRPYKRPDPALDYVWATHWFREMREVCQECRCTNKYGTIAMFHDITERGRCNSLDVIKRCQHWLECHCDVEMKSKPEGLTLSTFESFARAFNRVPAWVRGRVGDFRIDVGQGRNMRTLTWKMSKGDYALQPRRKFLMKDAAEPYYLEGPDLAPDENTDISSAPLSFGLWGYGIPNLSSGQVIKREAGQSGGMLSDNEDV</sequence>